<name>A0AAE1MMA7_9FABA</name>
<sequence>MISVVAISEVSGPFFCSFSMLRRFFSKSLTKESHSIKLLLEMPSPIPKKFSIGFSLRSVLMRMRTM</sequence>
<comment type="caution">
    <text evidence="1">The sequence shown here is derived from an EMBL/GenBank/DDBJ whole genome shotgun (WGS) entry which is preliminary data.</text>
</comment>
<proteinExistence type="predicted"/>
<keyword evidence="2" id="KW-1185">Reference proteome</keyword>
<gene>
    <name evidence="1" type="ORF">QN277_019518</name>
</gene>
<dbReference type="Proteomes" id="UP001293593">
    <property type="component" value="Unassembled WGS sequence"/>
</dbReference>
<evidence type="ECO:0000313" key="2">
    <source>
        <dbReference type="Proteomes" id="UP001293593"/>
    </source>
</evidence>
<organism evidence="1 2">
    <name type="scientific">Acacia crassicarpa</name>
    <name type="common">northern wattle</name>
    <dbReference type="NCBI Taxonomy" id="499986"/>
    <lineage>
        <taxon>Eukaryota</taxon>
        <taxon>Viridiplantae</taxon>
        <taxon>Streptophyta</taxon>
        <taxon>Embryophyta</taxon>
        <taxon>Tracheophyta</taxon>
        <taxon>Spermatophyta</taxon>
        <taxon>Magnoliopsida</taxon>
        <taxon>eudicotyledons</taxon>
        <taxon>Gunneridae</taxon>
        <taxon>Pentapetalae</taxon>
        <taxon>rosids</taxon>
        <taxon>fabids</taxon>
        <taxon>Fabales</taxon>
        <taxon>Fabaceae</taxon>
        <taxon>Caesalpinioideae</taxon>
        <taxon>mimosoid clade</taxon>
        <taxon>Acacieae</taxon>
        <taxon>Acacia</taxon>
    </lineage>
</organism>
<dbReference type="AlphaFoldDB" id="A0AAE1MMA7"/>
<accession>A0AAE1MMA7</accession>
<reference evidence="1" key="1">
    <citation type="submission" date="2023-10" db="EMBL/GenBank/DDBJ databases">
        <title>Chromosome-level genome of the transformable northern wattle, Acacia crassicarpa.</title>
        <authorList>
            <person name="Massaro I."/>
            <person name="Sinha N.R."/>
            <person name="Poethig S."/>
            <person name="Leichty A.R."/>
        </authorList>
    </citation>
    <scope>NUCLEOTIDE SEQUENCE</scope>
    <source>
        <strain evidence="1">Acra3RX</strain>
        <tissue evidence="1">Leaf</tissue>
    </source>
</reference>
<evidence type="ECO:0000313" key="1">
    <source>
        <dbReference type="EMBL" id="KAK4270744.1"/>
    </source>
</evidence>
<dbReference type="EMBL" id="JAWXYG010000005">
    <property type="protein sequence ID" value="KAK4270744.1"/>
    <property type="molecule type" value="Genomic_DNA"/>
</dbReference>
<protein>
    <submittedName>
        <fullName evidence="1">Uncharacterized protein</fullName>
    </submittedName>
</protein>